<evidence type="ECO:0000256" key="1">
    <source>
        <dbReference type="SAM" id="MobiDB-lite"/>
    </source>
</evidence>
<feature type="compositionally biased region" description="Basic and acidic residues" evidence="1">
    <location>
        <begin position="263"/>
        <end position="272"/>
    </location>
</feature>
<feature type="region of interest" description="Disordered" evidence="1">
    <location>
        <begin position="239"/>
        <end position="343"/>
    </location>
</feature>
<organism evidence="2 3">
    <name type="scientific">Batillaria attramentaria</name>
    <dbReference type="NCBI Taxonomy" id="370345"/>
    <lineage>
        <taxon>Eukaryota</taxon>
        <taxon>Metazoa</taxon>
        <taxon>Spiralia</taxon>
        <taxon>Lophotrochozoa</taxon>
        <taxon>Mollusca</taxon>
        <taxon>Gastropoda</taxon>
        <taxon>Caenogastropoda</taxon>
        <taxon>Sorbeoconcha</taxon>
        <taxon>Cerithioidea</taxon>
        <taxon>Batillariidae</taxon>
        <taxon>Batillaria</taxon>
    </lineage>
</organism>
<feature type="non-terminal residue" evidence="2">
    <location>
        <position position="477"/>
    </location>
</feature>
<reference evidence="2 3" key="1">
    <citation type="journal article" date="2023" name="Sci. Data">
        <title>Genome assembly of the Korean intertidal mud-creeper Batillaria attramentaria.</title>
        <authorList>
            <person name="Patra A.K."/>
            <person name="Ho P.T."/>
            <person name="Jun S."/>
            <person name="Lee S.J."/>
            <person name="Kim Y."/>
            <person name="Won Y.J."/>
        </authorList>
    </citation>
    <scope>NUCLEOTIDE SEQUENCE [LARGE SCALE GENOMIC DNA]</scope>
    <source>
        <strain evidence="2">Wonlab-2016</strain>
    </source>
</reference>
<evidence type="ECO:0000313" key="3">
    <source>
        <dbReference type="Proteomes" id="UP001519460"/>
    </source>
</evidence>
<feature type="compositionally biased region" description="Basic residues" evidence="1">
    <location>
        <begin position="276"/>
        <end position="286"/>
    </location>
</feature>
<feature type="compositionally biased region" description="Polar residues" evidence="1">
    <location>
        <begin position="303"/>
        <end position="317"/>
    </location>
</feature>
<feature type="region of interest" description="Disordered" evidence="1">
    <location>
        <begin position="1"/>
        <end position="27"/>
    </location>
</feature>
<name>A0ABD0LJL0_9CAEN</name>
<dbReference type="EMBL" id="JACVVK020000045">
    <property type="protein sequence ID" value="KAK7499182.1"/>
    <property type="molecule type" value="Genomic_DNA"/>
</dbReference>
<accession>A0ABD0LJL0</accession>
<comment type="caution">
    <text evidence="2">The sequence shown here is derived from an EMBL/GenBank/DDBJ whole genome shotgun (WGS) entry which is preliminary data.</text>
</comment>
<evidence type="ECO:0000313" key="2">
    <source>
        <dbReference type="EMBL" id="KAK7499182.1"/>
    </source>
</evidence>
<dbReference type="Proteomes" id="UP001519460">
    <property type="component" value="Unassembled WGS sequence"/>
</dbReference>
<feature type="compositionally biased region" description="Basic and acidic residues" evidence="1">
    <location>
        <begin position="9"/>
        <end position="18"/>
    </location>
</feature>
<keyword evidence="3" id="KW-1185">Reference proteome</keyword>
<proteinExistence type="predicted"/>
<gene>
    <name evidence="2" type="ORF">BaRGS_00009442</name>
</gene>
<sequence>PAEISPAKGHIDGTDETHSLMSKESSLDEATVCPRLPWIRVETPQTAVWDVGRASKDVLQRPDVQTGDELVPVWKTTEEPSKESMPSELAMAYEAIEVPKAPVLTSEMGSSKLPGKAKRGLEMTGWEECQLTAARLQAQGWSEWEMSGRRDQVPCGTDQRRGEMRGMQLWGDAILETWTPPELRARRIPPLRTLTHMMPVEDTGCHPMRHCDSRLVLLQEQTPVSRHFLWQRITTRPANHRRSNMQHIEPRGDRLSPFPENQQENKRAKETQLRSPLKRLFGHIYRKPSSPPERELDKAVRLNGTNVRHLQEQSPNENRLPADPPSSRNPSSPRPPPAAPPYMSHLRSLAAASYPSPLRSLLPAALHVSYTSPPWSQSAEWSNTRKCPPSTEHHVTAEKETYERLHKEGFPSFQHRKSAVSVRQNSCKSVLRQRPEILEHVKAGERLLKYTENEMQRSQLEEQQDYEGLLQDILLYE</sequence>
<feature type="compositionally biased region" description="Polar residues" evidence="1">
    <location>
        <begin position="373"/>
        <end position="385"/>
    </location>
</feature>
<protein>
    <submittedName>
        <fullName evidence="2">Uncharacterized protein</fullName>
    </submittedName>
</protein>
<feature type="non-terminal residue" evidence="2">
    <location>
        <position position="1"/>
    </location>
</feature>
<feature type="region of interest" description="Disordered" evidence="1">
    <location>
        <begin position="373"/>
        <end position="392"/>
    </location>
</feature>
<dbReference type="AlphaFoldDB" id="A0ABD0LJL0"/>